<dbReference type="InterPro" id="IPR002711">
    <property type="entry name" value="HNH"/>
</dbReference>
<accession>A0A6H1ZIW5</accession>
<dbReference type="Pfam" id="PF01844">
    <property type="entry name" value="HNH"/>
    <property type="match status" value="1"/>
</dbReference>
<dbReference type="EMBL" id="MT144061">
    <property type="protein sequence ID" value="QJA47863.1"/>
    <property type="molecule type" value="Genomic_DNA"/>
</dbReference>
<proteinExistence type="predicted"/>
<evidence type="ECO:0000259" key="1">
    <source>
        <dbReference type="SMART" id="SM00507"/>
    </source>
</evidence>
<reference evidence="2" key="1">
    <citation type="submission" date="2020-03" db="EMBL/GenBank/DDBJ databases">
        <title>The deep terrestrial virosphere.</title>
        <authorList>
            <person name="Holmfeldt K."/>
            <person name="Nilsson E."/>
            <person name="Simone D."/>
            <person name="Lopez-Fernandez M."/>
            <person name="Wu X."/>
            <person name="de Brujin I."/>
            <person name="Lundin D."/>
            <person name="Andersson A."/>
            <person name="Bertilsson S."/>
            <person name="Dopson M."/>
        </authorList>
    </citation>
    <scope>NUCLEOTIDE SEQUENCE</scope>
    <source>
        <strain evidence="2">TM448A00751</strain>
    </source>
</reference>
<organism evidence="2">
    <name type="scientific">viral metagenome</name>
    <dbReference type="NCBI Taxonomy" id="1070528"/>
    <lineage>
        <taxon>unclassified sequences</taxon>
        <taxon>metagenomes</taxon>
        <taxon>organismal metagenomes</taxon>
    </lineage>
</organism>
<keyword evidence="2" id="KW-0378">Hydrolase</keyword>
<feature type="domain" description="HNH nuclease" evidence="1">
    <location>
        <begin position="35"/>
        <end position="92"/>
    </location>
</feature>
<gene>
    <name evidence="2" type="ORF">TM448A00751_0001</name>
</gene>
<keyword evidence="2" id="KW-0540">Nuclease</keyword>
<dbReference type="GO" id="GO:0004519">
    <property type="term" value="F:endonuclease activity"/>
    <property type="evidence" value="ECO:0007669"/>
    <property type="project" value="UniProtKB-KW"/>
</dbReference>
<dbReference type="Gene3D" id="1.10.30.50">
    <property type="match status" value="1"/>
</dbReference>
<protein>
    <submittedName>
        <fullName evidence="2">Putative homing endonuclease</fullName>
    </submittedName>
</protein>
<name>A0A6H1ZIW5_9ZZZZ</name>
<dbReference type="CDD" id="cd00085">
    <property type="entry name" value="HNHc"/>
    <property type="match status" value="1"/>
</dbReference>
<dbReference type="SMART" id="SM00507">
    <property type="entry name" value="HNHc"/>
    <property type="match status" value="1"/>
</dbReference>
<sequence length="148" mass="17631">MEENLPYKIKWQRKHREVFKKVHGYSERAFYGTGKLRETILQRDTNKCVKCGMTDEEHKDKWKRPITIDHKDRNRKNNNPDNLQTLCLTCHGSKDISPKLIQKKAELHKSEIISRRKSGETYQNIADRLSLSIATVFKWVKIWEVSYE</sequence>
<dbReference type="AlphaFoldDB" id="A0A6H1ZIW5"/>
<dbReference type="GO" id="GO:0003676">
    <property type="term" value="F:nucleic acid binding"/>
    <property type="evidence" value="ECO:0007669"/>
    <property type="project" value="InterPro"/>
</dbReference>
<dbReference type="GO" id="GO:0008270">
    <property type="term" value="F:zinc ion binding"/>
    <property type="evidence" value="ECO:0007669"/>
    <property type="project" value="InterPro"/>
</dbReference>
<dbReference type="InterPro" id="IPR003615">
    <property type="entry name" value="HNH_nuc"/>
</dbReference>
<evidence type="ECO:0000313" key="2">
    <source>
        <dbReference type="EMBL" id="QJA47863.1"/>
    </source>
</evidence>
<keyword evidence="2" id="KW-0255">Endonuclease</keyword>